<dbReference type="EMBL" id="CP009112">
    <property type="protein sequence ID" value="ANS31992.1"/>
    <property type="molecule type" value="Genomic_DNA"/>
</dbReference>
<protein>
    <submittedName>
        <fullName evidence="2">Uncharacterized protein</fullName>
    </submittedName>
</protein>
<accession>A0A1B1KHA0</accession>
<evidence type="ECO:0000313" key="2">
    <source>
        <dbReference type="EMBL" id="ANS31992.1"/>
    </source>
</evidence>
<organism evidence="2 3">
    <name type="scientific">Rhodococcus opacus</name>
    <name type="common">Nocardia opaca</name>
    <dbReference type="NCBI Taxonomy" id="37919"/>
    <lineage>
        <taxon>Bacteria</taxon>
        <taxon>Bacillati</taxon>
        <taxon>Actinomycetota</taxon>
        <taxon>Actinomycetes</taxon>
        <taxon>Mycobacteriales</taxon>
        <taxon>Nocardiaceae</taxon>
        <taxon>Rhodococcus</taxon>
    </lineage>
</organism>
<keyword evidence="2" id="KW-0614">Plasmid</keyword>
<reference evidence="2 3" key="1">
    <citation type="submission" date="2014-07" db="EMBL/GenBank/DDBJ databases">
        <authorList>
            <person name="Zhang J.E."/>
            <person name="Yang H."/>
            <person name="Guo J."/>
            <person name="Deng Z."/>
            <person name="Luo H."/>
            <person name="Luo M."/>
            <person name="Zhao B."/>
        </authorList>
    </citation>
    <scope>NUCLEOTIDE SEQUENCE [LARGE SCALE GENOMIC DNA]</scope>
    <source>
        <strain evidence="2 3">1CP</strain>
        <plasmid evidence="3">Plasmid pr1cp1</plasmid>
    </source>
</reference>
<dbReference type="Proteomes" id="UP000186108">
    <property type="component" value="Plasmid pR1CP1"/>
</dbReference>
<name>A0A1B1KHA0_RHOOP</name>
<sequence length="167" mass="17450">MQVTSEPDTRGLAASELHEAITAVAGTDREVLTSDDHQTYTRERTQIEATVQALRDAAATVADLDTDLAAAEDAARAEDERGRQLEESSTRVDRLTHAHAAVAATSATTATTASAVTDLTETIGSRAHAYGTCRSCDARRFGSSPASPAVVGGRPGSWGHVVMAGQE</sequence>
<keyword evidence="1" id="KW-0175">Coiled coil</keyword>
<gene>
    <name evidence="2" type="ORF">R1CP_36930</name>
</gene>
<geneLocation type="plasmid" evidence="3">
    <name>pr1cp1</name>
</geneLocation>
<evidence type="ECO:0000313" key="3">
    <source>
        <dbReference type="Proteomes" id="UP000186108"/>
    </source>
</evidence>
<proteinExistence type="predicted"/>
<evidence type="ECO:0000256" key="1">
    <source>
        <dbReference type="SAM" id="Coils"/>
    </source>
</evidence>
<feature type="coiled-coil region" evidence="1">
    <location>
        <begin position="54"/>
        <end position="88"/>
    </location>
</feature>
<dbReference type="AlphaFoldDB" id="A0A1B1KHA0"/>